<organism evidence="3 4">
    <name type="scientific">Tamaricihabitans halophyticus</name>
    <dbReference type="NCBI Taxonomy" id="1262583"/>
    <lineage>
        <taxon>Bacteria</taxon>
        <taxon>Bacillati</taxon>
        <taxon>Actinomycetota</taxon>
        <taxon>Actinomycetes</taxon>
        <taxon>Pseudonocardiales</taxon>
        <taxon>Pseudonocardiaceae</taxon>
        <taxon>Tamaricihabitans</taxon>
    </lineage>
</organism>
<gene>
    <name evidence="3" type="ORF">EV191_107225</name>
</gene>
<keyword evidence="1" id="KW-0863">Zinc-finger</keyword>
<comment type="caution">
    <text evidence="3">The sequence shown here is derived from an EMBL/GenBank/DDBJ whole genome shotgun (WGS) entry which is preliminary data.</text>
</comment>
<dbReference type="PROSITE" id="PS50966">
    <property type="entry name" value="ZF_SWIM"/>
    <property type="match status" value="1"/>
</dbReference>
<evidence type="ECO:0000313" key="3">
    <source>
        <dbReference type="EMBL" id="TCP50961.1"/>
    </source>
</evidence>
<dbReference type="AlphaFoldDB" id="A0A4R2QV95"/>
<feature type="domain" description="SWIM-type" evidence="2">
    <location>
        <begin position="126"/>
        <end position="161"/>
    </location>
</feature>
<evidence type="ECO:0000256" key="1">
    <source>
        <dbReference type="PROSITE-ProRule" id="PRU00325"/>
    </source>
</evidence>
<dbReference type="InterPro" id="IPR007527">
    <property type="entry name" value="Znf_SWIM"/>
</dbReference>
<keyword evidence="4" id="KW-1185">Reference proteome</keyword>
<dbReference type="GO" id="GO:0008270">
    <property type="term" value="F:zinc ion binding"/>
    <property type="evidence" value="ECO:0007669"/>
    <property type="project" value="UniProtKB-KW"/>
</dbReference>
<sequence>MATDDRVRGFPAFGPTPRRRGANAGSWWGTAWLKALEDGSLDHTQLKRGRQYAYAGRVGPITVSPGRIAATVQDHDEPFHSQVQLDQLTDPAWDRFLDRIAGKAGHIAALLDGDMPTELAAFAEDIDIPLLPAIGELEPECTCPGWEHPCQHAAALCYQVSWLLDADPFVLLLIRGRASGEVLEQLQRRGTEPATAGAPQEPIQAEGIPATIAFGTPTAELPEDPPPVTEPPSCWELPAGPEIEPAVLRLLAHDAALRARELLAELPVPNDDWQQAVRFAAHHSHDWVLDRLASAQNRDTHELRLAAAAWQQGGPAGLAVQERSWQPSEVERARAERLWSAAELPKALRRANTWTLAELRVQLRYGTDGHWYPYRQHAGDWWPVGRPRQDPGSAFTEL</sequence>
<evidence type="ECO:0000313" key="4">
    <source>
        <dbReference type="Proteomes" id="UP000294911"/>
    </source>
</evidence>
<dbReference type="Proteomes" id="UP000294911">
    <property type="component" value="Unassembled WGS sequence"/>
</dbReference>
<proteinExistence type="predicted"/>
<name>A0A4R2QV95_9PSEU</name>
<dbReference type="PANTHER" id="PTHR38133:SF1">
    <property type="entry name" value="SLR1429 PROTEIN"/>
    <property type="match status" value="1"/>
</dbReference>
<keyword evidence="1" id="KW-0479">Metal-binding</keyword>
<evidence type="ECO:0000259" key="2">
    <source>
        <dbReference type="PROSITE" id="PS50966"/>
    </source>
</evidence>
<dbReference type="Pfam" id="PF04434">
    <property type="entry name" value="SWIM"/>
    <property type="match status" value="1"/>
</dbReference>
<protein>
    <submittedName>
        <fullName evidence="3">Putative Zn finger protein</fullName>
    </submittedName>
</protein>
<dbReference type="RefSeq" id="WP_165912992.1">
    <property type="nucleotide sequence ID" value="NZ_SLXQ01000007.1"/>
</dbReference>
<dbReference type="PANTHER" id="PTHR38133">
    <property type="entry name" value="SLR1429 PROTEIN"/>
    <property type="match status" value="1"/>
</dbReference>
<reference evidence="3 4" key="1">
    <citation type="submission" date="2019-03" db="EMBL/GenBank/DDBJ databases">
        <title>Genomic Encyclopedia of Type Strains, Phase IV (KMG-IV): sequencing the most valuable type-strain genomes for metagenomic binning, comparative biology and taxonomic classification.</title>
        <authorList>
            <person name="Goeker M."/>
        </authorList>
    </citation>
    <scope>NUCLEOTIDE SEQUENCE [LARGE SCALE GENOMIC DNA]</scope>
    <source>
        <strain evidence="3 4">DSM 45765</strain>
    </source>
</reference>
<dbReference type="EMBL" id="SLXQ01000007">
    <property type="protein sequence ID" value="TCP50961.1"/>
    <property type="molecule type" value="Genomic_DNA"/>
</dbReference>
<keyword evidence="1" id="KW-0862">Zinc</keyword>
<accession>A0A4R2QV95</accession>